<keyword evidence="1" id="KW-1133">Transmembrane helix</keyword>
<evidence type="ECO:0000256" key="1">
    <source>
        <dbReference type="SAM" id="Phobius"/>
    </source>
</evidence>
<evidence type="ECO:0000313" key="3">
    <source>
        <dbReference type="WBParaSite" id="L893_g26340.t1"/>
    </source>
</evidence>
<keyword evidence="1" id="KW-0472">Membrane</keyword>
<name>A0A1I7ZHE7_9BILA</name>
<protein>
    <submittedName>
        <fullName evidence="3">AA_permease domain-containing protein</fullName>
    </submittedName>
</protein>
<feature type="transmembrane region" description="Helical" evidence="1">
    <location>
        <begin position="35"/>
        <end position="56"/>
    </location>
</feature>
<organism evidence="2 3">
    <name type="scientific">Steinernema glaseri</name>
    <dbReference type="NCBI Taxonomy" id="37863"/>
    <lineage>
        <taxon>Eukaryota</taxon>
        <taxon>Metazoa</taxon>
        <taxon>Ecdysozoa</taxon>
        <taxon>Nematoda</taxon>
        <taxon>Chromadorea</taxon>
        <taxon>Rhabditida</taxon>
        <taxon>Tylenchina</taxon>
        <taxon>Panagrolaimomorpha</taxon>
        <taxon>Strongyloidoidea</taxon>
        <taxon>Steinernematidae</taxon>
        <taxon>Steinernema</taxon>
    </lineage>
</organism>
<dbReference type="AlphaFoldDB" id="A0A1I7ZHE7"/>
<dbReference type="Proteomes" id="UP000095287">
    <property type="component" value="Unplaced"/>
</dbReference>
<reference evidence="3" key="1">
    <citation type="submission" date="2016-11" db="UniProtKB">
        <authorList>
            <consortium name="WormBaseParasite"/>
        </authorList>
    </citation>
    <scope>IDENTIFICATION</scope>
</reference>
<keyword evidence="1" id="KW-0812">Transmembrane</keyword>
<sequence length="79" mass="8772">MAAVEEGYGSNLAVSIAFNVAFLFVSEIRHPGVPLVTIGYIIMGVVSLLLAMHRLLEVYNPWPPLRRDMAPTWLYVTIA</sequence>
<accession>A0A1I7ZHE7</accession>
<feature type="transmembrane region" description="Helical" evidence="1">
    <location>
        <begin position="12"/>
        <end position="28"/>
    </location>
</feature>
<evidence type="ECO:0000313" key="2">
    <source>
        <dbReference type="Proteomes" id="UP000095287"/>
    </source>
</evidence>
<dbReference type="WBParaSite" id="L893_g26340.t1">
    <property type="protein sequence ID" value="L893_g26340.t1"/>
    <property type="gene ID" value="L893_g26340"/>
</dbReference>
<keyword evidence="2" id="KW-1185">Reference proteome</keyword>
<proteinExistence type="predicted"/>